<dbReference type="GO" id="GO:0016020">
    <property type="term" value="C:membrane"/>
    <property type="evidence" value="ECO:0007669"/>
    <property type="project" value="UniProtKB-SubCell"/>
</dbReference>
<dbReference type="AlphaFoldDB" id="A0A1R3H0C2"/>
<evidence type="ECO:0000256" key="10">
    <source>
        <dbReference type="SAM" id="Phobius"/>
    </source>
</evidence>
<keyword evidence="5 8" id="KW-1133">Transmembrane helix</keyword>
<name>A0A1R3H0C2_COCAP</name>
<evidence type="ECO:0000256" key="4">
    <source>
        <dbReference type="ARBA" id="ARBA00022821"/>
    </source>
</evidence>
<proteinExistence type="inferred from homology"/>
<evidence type="ECO:0000313" key="12">
    <source>
        <dbReference type="Proteomes" id="UP000188268"/>
    </source>
</evidence>
<dbReference type="GO" id="GO:0006952">
    <property type="term" value="P:defense response"/>
    <property type="evidence" value="ECO:0007669"/>
    <property type="project" value="UniProtKB-KW"/>
</dbReference>
<keyword evidence="4 8" id="KW-0611">Plant defense</keyword>
<keyword evidence="3 8" id="KW-0812">Transmembrane</keyword>
<comment type="caution">
    <text evidence="11">The sequence shown here is derived from an EMBL/GenBank/DDBJ whole genome shotgun (WGS) entry which is preliminary data.</text>
</comment>
<reference evidence="11 12" key="1">
    <citation type="submission" date="2013-09" db="EMBL/GenBank/DDBJ databases">
        <title>Corchorus capsularis genome sequencing.</title>
        <authorList>
            <person name="Alam M."/>
            <person name="Haque M.S."/>
            <person name="Islam M.S."/>
            <person name="Emdad E.M."/>
            <person name="Islam M.M."/>
            <person name="Ahmed B."/>
            <person name="Halim A."/>
            <person name="Hossen Q.M.M."/>
            <person name="Hossain M.Z."/>
            <person name="Ahmed R."/>
            <person name="Khan M.M."/>
            <person name="Islam R."/>
            <person name="Rashid M.M."/>
            <person name="Khan S.A."/>
            <person name="Rahman M.S."/>
            <person name="Alam M."/>
        </authorList>
    </citation>
    <scope>NUCLEOTIDE SEQUENCE [LARGE SCALE GENOMIC DNA]</scope>
    <source>
        <strain evidence="12">cv. CVL-1</strain>
        <tissue evidence="11">Whole seedling</tissue>
    </source>
</reference>
<dbReference type="OrthoDB" id="1388414at2759"/>
<feature type="non-terminal residue" evidence="11">
    <location>
        <position position="1"/>
    </location>
</feature>
<dbReference type="Proteomes" id="UP000188268">
    <property type="component" value="Unassembled WGS sequence"/>
</dbReference>
<keyword evidence="8" id="KW-0112">Calmodulin-binding</keyword>
<evidence type="ECO:0000313" key="11">
    <source>
        <dbReference type="EMBL" id="OMO63731.1"/>
    </source>
</evidence>
<dbReference type="PANTHER" id="PTHR31942:SF57">
    <property type="entry name" value="MLO-LIKE PROTEIN"/>
    <property type="match status" value="1"/>
</dbReference>
<dbReference type="OMA" id="GIRFWIW"/>
<keyword evidence="6 8" id="KW-0472">Membrane</keyword>
<feature type="transmembrane region" description="Helical" evidence="10">
    <location>
        <begin position="263"/>
        <end position="284"/>
    </location>
</feature>
<evidence type="ECO:0000256" key="6">
    <source>
        <dbReference type="ARBA" id="ARBA00023136"/>
    </source>
</evidence>
<dbReference type="PANTHER" id="PTHR31942">
    <property type="entry name" value="MLO-LIKE PROTEIN 1"/>
    <property type="match status" value="1"/>
</dbReference>
<evidence type="ECO:0000256" key="9">
    <source>
        <dbReference type="SAM" id="MobiDB-lite"/>
    </source>
</evidence>
<comment type="similarity">
    <text evidence="2 8">Belongs to the MLO family.</text>
</comment>
<organism evidence="11 12">
    <name type="scientific">Corchorus capsularis</name>
    <name type="common">Jute</name>
    <dbReference type="NCBI Taxonomy" id="210143"/>
    <lineage>
        <taxon>Eukaryota</taxon>
        <taxon>Viridiplantae</taxon>
        <taxon>Streptophyta</taxon>
        <taxon>Embryophyta</taxon>
        <taxon>Tracheophyta</taxon>
        <taxon>Spermatophyta</taxon>
        <taxon>Magnoliopsida</taxon>
        <taxon>eudicotyledons</taxon>
        <taxon>Gunneridae</taxon>
        <taxon>Pentapetalae</taxon>
        <taxon>rosids</taxon>
        <taxon>malvids</taxon>
        <taxon>Malvales</taxon>
        <taxon>Malvaceae</taxon>
        <taxon>Grewioideae</taxon>
        <taxon>Apeibeae</taxon>
        <taxon>Corchorus</taxon>
    </lineage>
</organism>
<evidence type="ECO:0000256" key="8">
    <source>
        <dbReference type="RuleBase" id="RU280816"/>
    </source>
</evidence>
<accession>A0A1R3H0C2</accession>
<evidence type="ECO:0000256" key="1">
    <source>
        <dbReference type="ARBA" id="ARBA00004141"/>
    </source>
</evidence>
<protein>
    <recommendedName>
        <fullName evidence="8">MLO-like protein</fullName>
    </recommendedName>
</protein>
<gene>
    <name evidence="8" type="primary">MLO</name>
    <name evidence="11" type="ORF">CCACVL1_22326</name>
</gene>
<sequence>FLRRRKRKSLNRGLEKIRTEMMKMGFISFLLAISSEAPISKICLTQPIANSFLPCKDPPELSSPLAPSTVNQLTTGAESNTTLSVDYEDEESYCKSKGMVSLMSSEGVMQLNIFISVLAVFHILYCVLTMCLGQVKMKRWRAWEEETRTLEYQIANDPMRFRLTRQTSFGKRHLKLWSNHSLLLWPVCFIRQFSGSASRADYFTLRNAFIMANVAEGSNFNFQKFLGRAFDHDFEQVVGIRFWIWIFCILFIFFNAHGFYNHYWLPFLPLMIILLVGTKLQVIITKMCVESYKNSSVVRGSFVVKPSNELFWFGRPKWLLHLLQLVLIQYEYGLRSCFNQGTEDFAIRIVMGVVVQLLCGYQTLPLYALVTQMGSGMNSAVFTERVARGLKNWRHKAKVSVSRGESTSPKNLPNSIIHDNINASVKDEVAISHCCNEIREDDVEPAMPITSSPSAPENEMSKEKAKRAKSYDGEISFGSSWRKSEGGNSNGIREIIPVIEEDSSNFTANKP</sequence>
<dbReference type="Gramene" id="OMO63731">
    <property type="protein sequence ID" value="OMO63731"/>
    <property type="gene ID" value="CCACVL1_22326"/>
</dbReference>
<comment type="domain">
    <text evidence="8">The C-terminus contains a calmodulin-binding domain, which binds calmodulin in a calcium-dependent fashion.</text>
</comment>
<feature type="transmembrane region" description="Helical" evidence="10">
    <location>
        <begin position="111"/>
        <end position="132"/>
    </location>
</feature>
<keyword evidence="7 8" id="KW-0568">Pathogenesis-related protein</keyword>
<comment type="function">
    <text evidence="8">May be involved in modulation of pathogen defense and leaf cell death.</text>
</comment>
<dbReference type="EMBL" id="AWWV01012886">
    <property type="protein sequence ID" value="OMO63731.1"/>
    <property type="molecule type" value="Genomic_DNA"/>
</dbReference>
<feature type="transmembrane region" description="Helical" evidence="10">
    <location>
        <begin position="238"/>
        <end position="257"/>
    </location>
</feature>
<evidence type="ECO:0000256" key="5">
    <source>
        <dbReference type="ARBA" id="ARBA00022989"/>
    </source>
</evidence>
<dbReference type="GO" id="GO:0005516">
    <property type="term" value="F:calmodulin binding"/>
    <property type="evidence" value="ECO:0007669"/>
    <property type="project" value="UniProtKB-KW"/>
</dbReference>
<evidence type="ECO:0000256" key="7">
    <source>
        <dbReference type="ARBA" id="ARBA00023265"/>
    </source>
</evidence>
<keyword evidence="12" id="KW-1185">Reference proteome</keyword>
<feature type="compositionally biased region" description="Polar residues" evidence="9">
    <location>
        <begin position="477"/>
        <end position="491"/>
    </location>
</feature>
<dbReference type="InterPro" id="IPR004326">
    <property type="entry name" value="Mlo"/>
</dbReference>
<evidence type="ECO:0000256" key="3">
    <source>
        <dbReference type="ARBA" id="ARBA00022692"/>
    </source>
</evidence>
<comment type="subcellular location">
    <subcellularLocation>
        <location evidence="1 8">Membrane</location>
        <topology evidence="1 8">Multi-pass membrane protein</topology>
    </subcellularLocation>
</comment>
<evidence type="ECO:0000256" key="2">
    <source>
        <dbReference type="ARBA" id="ARBA00006574"/>
    </source>
</evidence>
<dbReference type="Pfam" id="PF03094">
    <property type="entry name" value="Mlo"/>
    <property type="match status" value="1"/>
</dbReference>
<feature type="region of interest" description="Disordered" evidence="9">
    <location>
        <begin position="445"/>
        <end position="511"/>
    </location>
</feature>